<sequence>MQVSGTDDGGIRPADPSEVERSLVEWLRDELEDPDITGGDNFLDIGGHSLTFAKLNQHLSDSFGAALDMKTTYEEPLDVAVTRIKPVESATPTTR</sequence>
<dbReference type="EMBL" id="MVFC01000054">
    <property type="protein sequence ID" value="OON71547.1"/>
    <property type="molecule type" value="Genomic_DNA"/>
</dbReference>
<proteinExistence type="predicted"/>
<dbReference type="RefSeq" id="WP_077974224.1">
    <property type="nucleotide sequence ID" value="NZ_CP045178.1"/>
</dbReference>
<dbReference type="Pfam" id="PF00550">
    <property type="entry name" value="PP-binding"/>
    <property type="match status" value="1"/>
</dbReference>
<dbReference type="SUPFAM" id="SSF47336">
    <property type="entry name" value="ACP-like"/>
    <property type="match status" value="1"/>
</dbReference>
<keyword evidence="4" id="KW-1185">Reference proteome</keyword>
<dbReference type="InterPro" id="IPR036736">
    <property type="entry name" value="ACP-like_sf"/>
</dbReference>
<accession>A0A1V3ZZB0</accession>
<feature type="domain" description="Carrier" evidence="2">
    <location>
        <begin position="14"/>
        <end position="95"/>
    </location>
</feature>
<evidence type="ECO:0000313" key="3">
    <source>
        <dbReference type="EMBL" id="OON71547.1"/>
    </source>
</evidence>
<dbReference type="Proteomes" id="UP000190539">
    <property type="component" value="Unassembled WGS sequence"/>
</dbReference>
<organism evidence="3 4">
    <name type="scientific">Streptomyces tsukubensis</name>
    <dbReference type="NCBI Taxonomy" id="83656"/>
    <lineage>
        <taxon>Bacteria</taxon>
        <taxon>Bacillati</taxon>
        <taxon>Actinomycetota</taxon>
        <taxon>Actinomycetes</taxon>
        <taxon>Kitasatosporales</taxon>
        <taxon>Streptomycetaceae</taxon>
        <taxon>Streptomyces</taxon>
    </lineage>
</organism>
<dbReference type="STRING" id="83656.B1H18_33330"/>
<dbReference type="AlphaFoldDB" id="A0A1V3ZZB0"/>
<dbReference type="PROSITE" id="PS50075">
    <property type="entry name" value="CARRIER"/>
    <property type="match status" value="1"/>
</dbReference>
<protein>
    <recommendedName>
        <fullName evidence="2">Carrier domain-containing protein</fullName>
    </recommendedName>
</protein>
<evidence type="ECO:0000313" key="4">
    <source>
        <dbReference type="Proteomes" id="UP000190539"/>
    </source>
</evidence>
<evidence type="ECO:0000259" key="2">
    <source>
        <dbReference type="PROSITE" id="PS50075"/>
    </source>
</evidence>
<dbReference type="Gene3D" id="1.10.1200.10">
    <property type="entry name" value="ACP-like"/>
    <property type="match status" value="1"/>
</dbReference>
<reference evidence="3 4" key="1">
    <citation type="submission" date="2017-02" db="EMBL/GenBank/DDBJ databases">
        <title>Draft Genome Sequence of Streptomyces tsukubaensis F601, a Producer of the immunosuppressant tacrolimus FK506.</title>
        <authorList>
            <person name="Zong G."/>
            <person name="Zhong C."/>
            <person name="Fu J."/>
            <person name="Qin R."/>
            <person name="Cao G."/>
        </authorList>
    </citation>
    <scope>NUCLEOTIDE SEQUENCE [LARGE SCALE GENOMIC DNA]</scope>
    <source>
        <strain evidence="3 4">F601</strain>
    </source>
</reference>
<evidence type="ECO:0000256" key="1">
    <source>
        <dbReference type="SAM" id="MobiDB-lite"/>
    </source>
</evidence>
<name>A0A1V3ZZB0_9ACTN</name>
<gene>
    <name evidence="3" type="ORF">B1H18_33330</name>
</gene>
<comment type="caution">
    <text evidence="3">The sequence shown here is derived from an EMBL/GenBank/DDBJ whole genome shotgun (WGS) entry which is preliminary data.</text>
</comment>
<feature type="region of interest" description="Disordered" evidence="1">
    <location>
        <begin position="1"/>
        <end position="20"/>
    </location>
</feature>
<dbReference type="InterPro" id="IPR009081">
    <property type="entry name" value="PP-bd_ACP"/>
</dbReference>